<dbReference type="InterPro" id="IPR036691">
    <property type="entry name" value="Endo/exonu/phosph_ase_sf"/>
</dbReference>
<sequence length="1763" mass="197797">MECEGAPDVAATAQSAEYQTEKEIIDLVMTNVIDLAEGEIEEQARETRAANPIELPEKRTIEQQENKIEKERKHGGKLTERERNLAIAHKFIAAEKKQVETRGNALIWLAEKLPEICNQAISMAKGDAEVKKLTSHVSAEFRAMFAKIQHGNPTTGGEKNKPTDETPKKQSKPNGKQTYASVAKQVSETQKQPAPPREKTGPKPPAREAEKKVRVFIRGPASNKEETVSAELAKIFKGTPKEFETKKVNSGWAFYIEKSKATTTNLERAKTACGARACELDSKWTHARITGLSDFYVLNEGGPVPTKNEEWFTGQIARQTGGQVKAIKWQIEAEKYKDATLRVAIDLPEGKTLPSAMKFEGSNNAAQVKRCRTPSLPLCRTCWEAHPTTGCKAPPRCRLCGSRNHQEKEHSGPPTACIVCNTAGHAAGEASCKRDARGRKSATGPETQVQGKRKDDGQGYKKRKRTATAESESEPETESEPAQPCQDAWAYNAPESRNCIRPGEGLQELMRSEKESAWIAIGDLNAHHGTWDANPRENEAGRTLESWMRDNDLTVLNDKDEHTHSAGRVIDLVITPQTTVGKWTTCMKLIPGSTSDHEIIEVKVRTRTTRKRPEAKWRLKKMNVDKFVATCNQEADQLEKLLEGSGDALDTAELLAKGLIATVERALEASTPKTPPNIVLKPWWNEGCKEQNARMRRARIDHRNQPTDSQKRDEYAKQRKAMRKEITKAKRALMSKIIAGLKEPKDVFRAVKWANDKVDRRIPLLQRPDKTKTTCTAESVALLLETHTKEHTENEWCFHEPNPEASEWPSLTREEVRDSLWKPANTAPGADRITNEVWKRAWEPLGNMITKLYNLCLENGNHPSIFKEADLVAIPKPGRPRDEPRSYRLISLLPTLGKGMERAVARRLAEEAVQKRIIPRNYICAVPKRAVTDLLIELRGRIEDAQLWKKVTSILTFDIKGAFDAVEPARMERQLSESRWPTKLCRWVRSFMEGRTARMRTEEGWTTKRVGGSLPQGSPVSPILYMLFMAPIYRRIPNLLGYADDGALVVRGQSFEDNCQKIKSLMETVIEWTAQNGLDLDPGKSTLLHIKGRRRITENPSVTIEGMGEVKPTPAKEPMRWLGLHIDSSLLFKGHVERTAASINRVANGLRYLAGCYKGADTTCMLNAARACALSKALFASSTWMGTETTKTATEKVNVAIRNCLRAALPMYCTTPKECLHHAAGLPPIELLWEDERRREAIRWHTLDIDHTLRGGAHNPVVMRLRRLLPARMETHMTLKPTVAGPSMPPRKWLSKEKEAEKHREEVDMATVGTLIAYSDGSKDAKGNTGAGWVTTMDGTTLETGHSALGKWVEVADAEAYGACEAAKRAVMHTDAEEIWICLDNQGVVDRLRNPQKRNSTSQDIIDRTKRILNTWKNRKDRRRVQVLWVPGHVGLEGNEQADAQAKLGCLGHVREPRVSLAGAKRWRRNQLREEYEKWWKGQKGYRPLQDIPCSPRFERRATKEWTERNWGTSWQPGRDMETLTSRAPKAKKNQVTNPGNTTTQPAGKPLGQRLPEKSPGHKAGPSKVIGVFRRGRVPATADCPEEGSEDDIFQLPFRPEHAVVLPGKLVLTGPILSEEFLYEPPRQSRGVAYALPWVTEILRFAAVWHLALCLGVLVVEPGVVLLKVAVFGARRQDSRDGASVQPSHPVQLIWLWDSQRPSKVVGVWAVVYHPVLEVGPECIVLPASRRRQRHRPLWNLHDEVPIIDAAIFQLGITYGHSL</sequence>
<dbReference type="CDD" id="cd01650">
    <property type="entry name" value="RT_nLTR_like"/>
    <property type="match status" value="1"/>
</dbReference>
<comment type="subcellular location">
    <subcellularLocation>
        <location evidence="1">Mitochondrion</location>
    </subcellularLocation>
</comment>
<dbReference type="InterPro" id="IPR036397">
    <property type="entry name" value="RNaseH_sf"/>
</dbReference>
<dbReference type="Gene3D" id="3.30.420.10">
    <property type="entry name" value="Ribonuclease H-like superfamily/Ribonuclease H"/>
    <property type="match status" value="1"/>
</dbReference>
<gene>
    <name evidence="7" type="ORF">HOO65_011210</name>
</gene>
<organism evidence="7 8">
    <name type="scientific">Ceratocystis lukuohia</name>
    <dbReference type="NCBI Taxonomy" id="2019550"/>
    <lineage>
        <taxon>Eukaryota</taxon>
        <taxon>Fungi</taxon>
        <taxon>Dikarya</taxon>
        <taxon>Ascomycota</taxon>
        <taxon>Pezizomycotina</taxon>
        <taxon>Sordariomycetes</taxon>
        <taxon>Hypocreomycetidae</taxon>
        <taxon>Microascales</taxon>
        <taxon>Ceratocystidaceae</taxon>
        <taxon>Ceratocystis</taxon>
    </lineage>
</organism>
<evidence type="ECO:0000256" key="4">
    <source>
        <dbReference type="SAM" id="Phobius"/>
    </source>
</evidence>
<evidence type="ECO:0000256" key="1">
    <source>
        <dbReference type="ARBA" id="ARBA00004173"/>
    </source>
</evidence>
<dbReference type="SUPFAM" id="SSF56219">
    <property type="entry name" value="DNase I-like"/>
    <property type="match status" value="1"/>
</dbReference>
<feature type="region of interest" description="Disordered" evidence="3">
    <location>
        <begin position="431"/>
        <end position="485"/>
    </location>
</feature>
<dbReference type="CDD" id="cd09276">
    <property type="entry name" value="Rnase_HI_RT_non_LTR"/>
    <property type="match status" value="1"/>
</dbReference>
<dbReference type="InterPro" id="IPR000477">
    <property type="entry name" value="RT_dom"/>
</dbReference>
<keyword evidence="8" id="KW-1185">Reference proteome</keyword>
<keyword evidence="4" id="KW-1133">Transmembrane helix</keyword>
<feature type="compositionally biased region" description="Polar residues" evidence="3">
    <location>
        <begin position="1534"/>
        <end position="1546"/>
    </location>
</feature>
<dbReference type="Gene3D" id="3.60.10.10">
    <property type="entry name" value="Endonuclease/exonuclease/phosphatase"/>
    <property type="match status" value="1"/>
</dbReference>
<feature type="domain" description="RNase H type-1" evidence="6">
    <location>
        <begin position="1311"/>
        <end position="1451"/>
    </location>
</feature>
<comment type="caution">
    <text evidence="7">The sequence shown here is derived from an EMBL/GenBank/DDBJ whole genome shotgun (WGS) entry which is preliminary data.</text>
</comment>
<feature type="region of interest" description="Disordered" evidence="3">
    <location>
        <begin position="1529"/>
        <end position="1568"/>
    </location>
</feature>
<dbReference type="Pfam" id="PF00078">
    <property type="entry name" value="RVT_1"/>
    <property type="match status" value="1"/>
</dbReference>
<evidence type="ECO:0000259" key="5">
    <source>
        <dbReference type="PROSITE" id="PS50878"/>
    </source>
</evidence>
<dbReference type="InterPro" id="IPR002156">
    <property type="entry name" value="RNaseH_domain"/>
</dbReference>
<dbReference type="PANTHER" id="PTHR33481">
    <property type="entry name" value="REVERSE TRANSCRIPTASE"/>
    <property type="match status" value="1"/>
</dbReference>
<evidence type="ECO:0000313" key="8">
    <source>
        <dbReference type="Proteomes" id="UP001610728"/>
    </source>
</evidence>
<reference evidence="7 8" key="1">
    <citation type="submission" date="2020-05" db="EMBL/GenBank/DDBJ databases">
        <title>Ceratocystis lukuohia genome.</title>
        <authorList>
            <person name="Harrington T.C."/>
            <person name="Kim K."/>
            <person name="Mayers C.G."/>
        </authorList>
    </citation>
    <scope>NUCLEOTIDE SEQUENCE [LARGE SCALE GENOMIC DNA]</scope>
    <source>
        <strain evidence="7 8">C4212</strain>
    </source>
</reference>
<dbReference type="EMBL" id="JABSNW010000001">
    <property type="protein sequence ID" value="KAL2891852.1"/>
    <property type="molecule type" value="Genomic_DNA"/>
</dbReference>
<dbReference type="InterPro" id="IPR043502">
    <property type="entry name" value="DNA/RNA_pol_sf"/>
</dbReference>
<protein>
    <submittedName>
        <fullName evidence="7">115 kDa protein in type-1 retrotransposable element R1DM</fullName>
    </submittedName>
</protein>
<feature type="domain" description="Reverse transcriptase" evidence="5">
    <location>
        <begin position="855"/>
        <end position="1126"/>
    </location>
</feature>
<proteinExistence type="predicted"/>
<feature type="compositionally biased region" description="Polar residues" evidence="3">
    <location>
        <begin position="172"/>
        <end position="192"/>
    </location>
</feature>
<feature type="region of interest" description="Disordered" evidence="3">
    <location>
        <begin position="147"/>
        <end position="212"/>
    </location>
</feature>
<feature type="transmembrane region" description="Helical" evidence="4">
    <location>
        <begin position="1647"/>
        <end position="1671"/>
    </location>
</feature>
<dbReference type="Proteomes" id="UP001610728">
    <property type="component" value="Unassembled WGS sequence"/>
</dbReference>
<feature type="compositionally biased region" description="Basic and acidic residues" evidence="3">
    <location>
        <begin position="158"/>
        <end position="168"/>
    </location>
</feature>
<keyword evidence="4" id="KW-0812">Transmembrane</keyword>
<name>A0ABR4MU94_9PEZI</name>
<dbReference type="SUPFAM" id="SSF56672">
    <property type="entry name" value="DNA/RNA polymerases"/>
    <property type="match status" value="1"/>
</dbReference>
<dbReference type="Pfam" id="PF14529">
    <property type="entry name" value="Exo_endo_phos_2"/>
    <property type="match status" value="1"/>
</dbReference>
<dbReference type="PROSITE" id="PS50879">
    <property type="entry name" value="RNASE_H_1"/>
    <property type="match status" value="1"/>
</dbReference>
<dbReference type="SUPFAM" id="SSF53098">
    <property type="entry name" value="Ribonuclease H-like"/>
    <property type="match status" value="1"/>
</dbReference>
<accession>A0ABR4MU94</accession>
<evidence type="ECO:0000256" key="3">
    <source>
        <dbReference type="SAM" id="MobiDB-lite"/>
    </source>
</evidence>
<feature type="compositionally biased region" description="Basic and acidic residues" evidence="3">
    <location>
        <begin position="196"/>
        <end position="212"/>
    </location>
</feature>
<evidence type="ECO:0000256" key="2">
    <source>
        <dbReference type="ARBA" id="ARBA00023128"/>
    </source>
</evidence>
<dbReference type="PANTHER" id="PTHR33481:SF1">
    <property type="entry name" value="ENDONUCLEASE_EXONUCLEASE_PHOSPHATASE DOMAIN-CONTAINING PROTEIN-RELATED"/>
    <property type="match status" value="1"/>
</dbReference>
<dbReference type="Pfam" id="PF00075">
    <property type="entry name" value="RNase_H"/>
    <property type="match status" value="1"/>
</dbReference>
<dbReference type="InterPro" id="IPR012337">
    <property type="entry name" value="RNaseH-like_sf"/>
</dbReference>
<dbReference type="PROSITE" id="PS50878">
    <property type="entry name" value="RT_POL"/>
    <property type="match status" value="1"/>
</dbReference>
<dbReference type="InterPro" id="IPR005135">
    <property type="entry name" value="Endo/exonuclease/phosphatase"/>
</dbReference>
<evidence type="ECO:0000313" key="7">
    <source>
        <dbReference type="EMBL" id="KAL2891852.1"/>
    </source>
</evidence>
<keyword evidence="4" id="KW-0472">Membrane</keyword>
<keyword evidence="2" id="KW-0496">Mitochondrion</keyword>
<evidence type="ECO:0000259" key="6">
    <source>
        <dbReference type="PROSITE" id="PS50879"/>
    </source>
</evidence>